<evidence type="ECO:0008006" key="2">
    <source>
        <dbReference type="Google" id="ProtNLM"/>
    </source>
</evidence>
<dbReference type="EMBL" id="KC246828">
    <property type="protein sequence ID" value="AHF25300.1"/>
    <property type="molecule type" value="Genomic_DNA"/>
</dbReference>
<organism evidence="1">
    <name type="scientific">uncultured bacterium Contig1757</name>
    <dbReference type="NCBI Taxonomy" id="1393500"/>
    <lineage>
        <taxon>Bacteria</taxon>
        <taxon>environmental samples</taxon>
    </lineage>
</organism>
<accession>W0FQM7</accession>
<dbReference type="AlphaFoldDB" id="W0FQM7"/>
<protein>
    <recommendedName>
        <fullName evidence="2">Glycerol kinase</fullName>
    </recommendedName>
</protein>
<evidence type="ECO:0000313" key="1">
    <source>
        <dbReference type="EMBL" id="AHF25300.1"/>
    </source>
</evidence>
<name>W0FQM7_9BACT</name>
<feature type="non-terminal residue" evidence="1">
    <location>
        <position position="1"/>
    </location>
</feature>
<reference evidence="1" key="1">
    <citation type="journal article" date="2013" name="PLoS ONE">
        <title>Metagenomic insights into the carbohydrate-active enzymes carried by the microorganisms adhering to solid digesta in the rumen of cows.</title>
        <authorList>
            <person name="Wang L."/>
            <person name="Hatem A."/>
            <person name="Catalyurek U.V."/>
            <person name="Morrison M."/>
            <person name="Yu Z."/>
        </authorList>
    </citation>
    <scope>NUCLEOTIDE SEQUENCE</scope>
</reference>
<sequence>DALRNLRHCDTLFTPSMTEEKRDELLKNWAKAVSRAGAWEEKE</sequence>
<proteinExistence type="predicted"/>